<accession>A0A1D7QNF4</accession>
<gene>
    <name evidence="2" type="ORF">BFS30_25375</name>
</gene>
<keyword evidence="1" id="KW-0472">Membrane</keyword>
<evidence type="ECO:0000313" key="3">
    <source>
        <dbReference type="Proteomes" id="UP000094313"/>
    </source>
</evidence>
<evidence type="ECO:0000313" key="2">
    <source>
        <dbReference type="EMBL" id="AOM80200.1"/>
    </source>
</evidence>
<evidence type="ECO:0008006" key="4">
    <source>
        <dbReference type="Google" id="ProtNLM"/>
    </source>
</evidence>
<sequence>MKYRKKKKPELLLLNDSKWIAPVLLIISLIFVYFIPKAIMYADYKIIGMLPFFVGLFQGYREKIELEKFGVWTTSIVVDRKYVKNRHNPGEWLIKCSYQATHQSYETAYHTDSKPAHPVGKKIRIIYSSQYPKIYTLDYEWKR</sequence>
<dbReference type="KEGG" id="psty:BFS30_25375"/>
<keyword evidence="1" id="KW-1133">Transmembrane helix</keyword>
<proteinExistence type="predicted"/>
<keyword evidence="3" id="KW-1185">Reference proteome</keyword>
<name>A0A1D7QNF4_9SPHI</name>
<dbReference type="EMBL" id="CP017141">
    <property type="protein sequence ID" value="AOM80200.1"/>
    <property type="molecule type" value="Genomic_DNA"/>
</dbReference>
<dbReference type="RefSeq" id="WP_069381862.1">
    <property type="nucleotide sequence ID" value="NZ_CP017141.1"/>
</dbReference>
<evidence type="ECO:0000256" key="1">
    <source>
        <dbReference type="SAM" id="Phobius"/>
    </source>
</evidence>
<dbReference type="Proteomes" id="UP000094313">
    <property type="component" value="Chromosome"/>
</dbReference>
<dbReference type="AlphaFoldDB" id="A0A1D7QNF4"/>
<keyword evidence="1" id="KW-0812">Transmembrane</keyword>
<dbReference type="OrthoDB" id="893989at2"/>
<organism evidence="2 3">
    <name type="scientific">Pedobacter steynii</name>
    <dbReference type="NCBI Taxonomy" id="430522"/>
    <lineage>
        <taxon>Bacteria</taxon>
        <taxon>Pseudomonadati</taxon>
        <taxon>Bacteroidota</taxon>
        <taxon>Sphingobacteriia</taxon>
        <taxon>Sphingobacteriales</taxon>
        <taxon>Sphingobacteriaceae</taxon>
        <taxon>Pedobacter</taxon>
    </lineage>
</organism>
<protein>
    <recommendedName>
        <fullName evidence="4">DUF3592 domain-containing protein</fullName>
    </recommendedName>
</protein>
<reference evidence="2 3" key="1">
    <citation type="submission" date="2016-08" db="EMBL/GenBank/DDBJ databases">
        <authorList>
            <person name="Seilhamer J.J."/>
        </authorList>
    </citation>
    <scope>NUCLEOTIDE SEQUENCE [LARGE SCALE GENOMIC DNA]</scope>
    <source>
        <strain evidence="2 3">DX4</strain>
    </source>
</reference>
<feature type="transmembrane region" description="Helical" evidence="1">
    <location>
        <begin position="12"/>
        <end position="35"/>
    </location>
</feature>